<sequence length="44" mass="4794">MATQDRFAPGSSVELFEFGAFSSAGFHSRFVLDLIVVADDHCCL</sequence>
<name>A0ABY0TX63_9PSED</name>
<evidence type="ECO:0000313" key="2">
    <source>
        <dbReference type="Proteomes" id="UP000198740"/>
    </source>
</evidence>
<accession>A0ABY0TX63</accession>
<evidence type="ECO:0000313" key="1">
    <source>
        <dbReference type="EMBL" id="SDR32834.1"/>
    </source>
</evidence>
<reference evidence="1 2" key="1">
    <citation type="submission" date="2016-10" db="EMBL/GenBank/DDBJ databases">
        <authorList>
            <person name="Varghese N."/>
            <person name="Submissions S."/>
        </authorList>
    </citation>
    <scope>NUCLEOTIDE SEQUENCE [LARGE SCALE GENOMIC DNA]</scope>
    <source>
        <strain evidence="1 2">BS2976</strain>
    </source>
</reference>
<gene>
    <name evidence="1" type="ORF">SAMN04490186_5177</name>
</gene>
<comment type="caution">
    <text evidence="1">The sequence shown here is derived from an EMBL/GenBank/DDBJ whole genome shotgun (WGS) entry which is preliminary data.</text>
</comment>
<dbReference type="EMBL" id="FNKM01000002">
    <property type="protein sequence ID" value="SDR32834.1"/>
    <property type="molecule type" value="Genomic_DNA"/>
</dbReference>
<keyword evidence="2" id="KW-1185">Reference proteome</keyword>
<proteinExistence type="predicted"/>
<dbReference type="Proteomes" id="UP000198740">
    <property type="component" value="Unassembled WGS sequence"/>
</dbReference>
<organism evidence="1 2">
    <name type="scientific">Pseudomonas grimontii</name>
    <dbReference type="NCBI Taxonomy" id="129847"/>
    <lineage>
        <taxon>Bacteria</taxon>
        <taxon>Pseudomonadati</taxon>
        <taxon>Pseudomonadota</taxon>
        <taxon>Gammaproteobacteria</taxon>
        <taxon>Pseudomonadales</taxon>
        <taxon>Pseudomonadaceae</taxon>
        <taxon>Pseudomonas</taxon>
    </lineage>
</organism>
<protein>
    <submittedName>
        <fullName evidence="1">Uncharacterized protein</fullName>
    </submittedName>
</protein>